<proteinExistence type="inferred from homology"/>
<reference evidence="7 8" key="1">
    <citation type="submission" date="2023-11" db="EMBL/GenBank/DDBJ databases">
        <title>A Novel Polar Bacteriovorax (B. antarcticus) Isolated from the Biocrust in Antarctica.</title>
        <authorList>
            <person name="Mun W."/>
            <person name="Choi S.Y."/>
            <person name="Mitchell R.J."/>
        </authorList>
    </citation>
    <scope>NUCLEOTIDE SEQUENCE [LARGE SCALE GENOMIC DNA]</scope>
    <source>
        <strain evidence="7 8">PP10</strain>
    </source>
</reference>
<accession>A0ABU5W0P7</accession>
<protein>
    <submittedName>
        <fullName evidence="7">Polyprenyl synthetase family protein</fullName>
    </submittedName>
</protein>
<dbReference type="Gene3D" id="1.10.600.10">
    <property type="entry name" value="Farnesyl Diphosphate Synthase"/>
    <property type="match status" value="1"/>
</dbReference>
<evidence type="ECO:0000313" key="8">
    <source>
        <dbReference type="Proteomes" id="UP001302274"/>
    </source>
</evidence>
<dbReference type="Proteomes" id="UP001302274">
    <property type="component" value="Unassembled WGS sequence"/>
</dbReference>
<dbReference type="PANTHER" id="PTHR12001">
    <property type="entry name" value="GERANYLGERANYL PYROPHOSPHATE SYNTHASE"/>
    <property type="match status" value="1"/>
</dbReference>
<dbReference type="PANTHER" id="PTHR12001:SF69">
    <property type="entry name" value="ALL TRANS-POLYPRENYL-DIPHOSPHATE SYNTHASE PDSS1"/>
    <property type="match status" value="1"/>
</dbReference>
<comment type="caution">
    <text evidence="7">The sequence shown here is derived from an EMBL/GenBank/DDBJ whole genome shotgun (WGS) entry which is preliminary data.</text>
</comment>
<dbReference type="CDD" id="cd00685">
    <property type="entry name" value="Trans_IPPS_HT"/>
    <property type="match status" value="1"/>
</dbReference>
<evidence type="ECO:0000256" key="3">
    <source>
        <dbReference type="ARBA" id="ARBA00022679"/>
    </source>
</evidence>
<name>A0ABU5W0P7_9BACT</name>
<keyword evidence="4" id="KW-0479">Metal-binding</keyword>
<comment type="cofactor">
    <cofactor evidence="1">
        <name>Mg(2+)</name>
        <dbReference type="ChEBI" id="CHEBI:18420"/>
    </cofactor>
</comment>
<evidence type="ECO:0000256" key="1">
    <source>
        <dbReference type="ARBA" id="ARBA00001946"/>
    </source>
</evidence>
<evidence type="ECO:0000256" key="6">
    <source>
        <dbReference type="RuleBase" id="RU004466"/>
    </source>
</evidence>
<dbReference type="SFLD" id="SFLDS00005">
    <property type="entry name" value="Isoprenoid_Synthase_Type_I"/>
    <property type="match status" value="1"/>
</dbReference>
<keyword evidence="8" id="KW-1185">Reference proteome</keyword>
<dbReference type="Pfam" id="PF00348">
    <property type="entry name" value="polyprenyl_synt"/>
    <property type="match status" value="1"/>
</dbReference>
<evidence type="ECO:0000313" key="7">
    <source>
        <dbReference type="EMBL" id="MEA9358208.1"/>
    </source>
</evidence>
<sequence length="328" mass="36434">MMNDFLDALPKEALENSKIMDLQIRSVKAHEAIDAILSQTVLKGGKRLRPLLTFLMAHLFRVDFETVVPYARASELVHASSLSHDDVIDNATMRRGAPSINILASNKRAVLAGDYLLSSVIVDLTNAGNLELVREMSLVIKDLTEGEWLQLDLIGDRNYTRELIREVAEKKTSSVMCYCSVAPAILSGADKATVDLCREFGRRLGLAFQLIDDTLDYSGDSQKDQELDLKNGIVNAVVYEMLDAHPAHFARFKKGEELIDAVKGIPFNAFVEKINTEAHSHLEAAKNILEELSVILSVVPEYKSNPEELQARIGGLELIISYMALRSH</sequence>
<dbReference type="InterPro" id="IPR000092">
    <property type="entry name" value="Polyprenyl_synt"/>
</dbReference>
<gene>
    <name evidence="7" type="ORF">SHI21_18380</name>
</gene>
<dbReference type="InterPro" id="IPR008949">
    <property type="entry name" value="Isoprenoid_synthase_dom_sf"/>
</dbReference>
<dbReference type="RefSeq" id="WP_323578522.1">
    <property type="nucleotide sequence ID" value="NZ_JAYGJQ010000003.1"/>
</dbReference>
<keyword evidence="3 6" id="KW-0808">Transferase</keyword>
<evidence type="ECO:0000256" key="2">
    <source>
        <dbReference type="ARBA" id="ARBA00006706"/>
    </source>
</evidence>
<comment type="similarity">
    <text evidence="2 6">Belongs to the FPP/GGPP synthase family.</text>
</comment>
<evidence type="ECO:0000256" key="5">
    <source>
        <dbReference type="ARBA" id="ARBA00022842"/>
    </source>
</evidence>
<organism evidence="7 8">
    <name type="scientific">Bacteriovorax antarcticus</name>
    <dbReference type="NCBI Taxonomy" id="3088717"/>
    <lineage>
        <taxon>Bacteria</taxon>
        <taxon>Pseudomonadati</taxon>
        <taxon>Bdellovibrionota</taxon>
        <taxon>Bacteriovoracia</taxon>
        <taxon>Bacteriovoracales</taxon>
        <taxon>Bacteriovoracaceae</taxon>
        <taxon>Bacteriovorax</taxon>
    </lineage>
</organism>
<dbReference type="SUPFAM" id="SSF48576">
    <property type="entry name" value="Terpenoid synthases"/>
    <property type="match status" value="1"/>
</dbReference>
<dbReference type="EMBL" id="JAYGJQ010000003">
    <property type="protein sequence ID" value="MEA9358208.1"/>
    <property type="molecule type" value="Genomic_DNA"/>
</dbReference>
<evidence type="ECO:0000256" key="4">
    <source>
        <dbReference type="ARBA" id="ARBA00022723"/>
    </source>
</evidence>
<keyword evidence="5" id="KW-0460">Magnesium</keyword>